<dbReference type="Gene3D" id="2.30.30.30">
    <property type="match status" value="1"/>
</dbReference>
<evidence type="ECO:0000259" key="10">
    <source>
        <dbReference type="SMART" id="SM00739"/>
    </source>
</evidence>
<dbReference type="NCBIfam" id="TIGR01079">
    <property type="entry name" value="rplX_bact"/>
    <property type="match status" value="1"/>
</dbReference>
<dbReference type="Pfam" id="PF17136">
    <property type="entry name" value="ribosomal_L24"/>
    <property type="match status" value="1"/>
</dbReference>
<comment type="function">
    <text evidence="8">One of two assembly initiator proteins, it binds directly to the 5'-end of the 23S rRNA, where it nucleates assembly of the 50S subunit.</text>
</comment>
<evidence type="ECO:0000256" key="9">
    <source>
        <dbReference type="RuleBase" id="RU003477"/>
    </source>
</evidence>
<evidence type="ECO:0000256" key="2">
    <source>
        <dbReference type="ARBA" id="ARBA00022730"/>
    </source>
</evidence>
<feature type="domain" description="KOW" evidence="10">
    <location>
        <begin position="4"/>
        <end position="31"/>
    </location>
</feature>
<dbReference type="FunFam" id="2.30.30.30:FF:000004">
    <property type="entry name" value="50S ribosomal protein L24"/>
    <property type="match status" value="1"/>
</dbReference>
<protein>
    <recommendedName>
        <fullName evidence="6 8">Large ribosomal subunit protein uL24</fullName>
    </recommendedName>
</protein>
<evidence type="ECO:0000256" key="1">
    <source>
        <dbReference type="ARBA" id="ARBA00010618"/>
    </source>
</evidence>
<name>S3DJA5_9GAMM</name>
<keyword evidence="2 8" id="KW-0699">rRNA-binding</keyword>
<accession>S3DJA5</accession>
<evidence type="ECO:0000256" key="5">
    <source>
        <dbReference type="ARBA" id="ARBA00023274"/>
    </source>
</evidence>
<evidence type="ECO:0000256" key="3">
    <source>
        <dbReference type="ARBA" id="ARBA00022884"/>
    </source>
</evidence>
<dbReference type="Proteomes" id="UP000053688">
    <property type="component" value="Unassembled WGS sequence"/>
</dbReference>
<dbReference type="GO" id="GO:0006412">
    <property type="term" value="P:translation"/>
    <property type="evidence" value="ECO:0007669"/>
    <property type="project" value="UniProtKB-UniRule"/>
</dbReference>
<dbReference type="Pfam" id="PF00467">
    <property type="entry name" value="KOW"/>
    <property type="match status" value="1"/>
</dbReference>
<reference evidence="11 12" key="1">
    <citation type="journal article" date="2014" name="Environ. Microbiol.">
        <title>Genomic signatures of obligate host dependence in the luminous bacterial symbiont of a vertebrate.</title>
        <authorList>
            <person name="Hendry T.A."/>
            <person name="de Wet J.R."/>
            <person name="Dunlap P.V."/>
        </authorList>
    </citation>
    <scope>NUCLEOTIDE SEQUENCE [LARGE SCALE GENOMIC DNA]</scope>
    <source>
        <strain evidence="11 12">Akat1</strain>
    </source>
</reference>
<dbReference type="GO" id="GO:0005840">
    <property type="term" value="C:ribosome"/>
    <property type="evidence" value="ECO:0007669"/>
    <property type="project" value="UniProtKB-KW"/>
</dbReference>
<dbReference type="AlphaFoldDB" id="S3DJA5"/>
<dbReference type="InterPro" id="IPR014722">
    <property type="entry name" value="Rib_uL2_dom2"/>
</dbReference>
<dbReference type="CDD" id="cd06089">
    <property type="entry name" value="KOW_RPL26"/>
    <property type="match status" value="1"/>
</dbReference>
<dbReference type="GO" id="GO:0003735">
    <property type="term" value="F:structural constituent of ribosome"/>
    <property type="evidence" value="ECO:0007669"/>
    <property type="project" value="InterPro"/>
</dbReference>
<comment type="function">
    <text evidence="7 8">One of the proteins that surrounds the polypeptide exit tunnel on the outside of the subunit.</text>
</comment>
<gene>
    <name evidence="8 11" type="primary">rplX</name>
    <name evidence="11" type="ORF">O1U_0522</name>
</gene>
<proteinExistence type="inferred from homology"/>
<keyword evidence="5 8" id="KW-0687">Ribonucleoprotein</keyword>
<dbReference type="STRING" id="28176.CF66_7062"/>
<evidence type="ECO:0000313" key="11">
    <source>
        <dbReference type="EMBL" id="EPE37224.1"/>
    </source>
</evidence>
<dbReference type="InterPro" id="IPR008991">
    <property type="entry name" value="Translation_prot_SH3-like_sf"/>
</dbReference>
<dbReference type="SMART" id="SM00739">
    <property type="entry name" value="KOW"/>
    <property type="match status" value="1"/>
</dbReference>
<dbReference type="InterPro" id="IPR005824">
    <property type="entry name" value="KOW"/>
</dbReference>
<dbReference type="InterPro" id="IPR041988">
    <property type="entry name" value="Ribosomal_uL24_KOW"/>
</dbReference>
<organism evidence="11 12">
    <name type="scientific">Candidatus Photodesmus katoptron Akat1</name>
    <dbReference type="NCBI Taxonomy" id="1236703"/>
    <lineage>
        <taxon>Bacteria</taxon>
        <taxon>Pseudomonadati</taxon>
        <taxon>Pseudomonadota</taxon>
        <taxon>Gammaproteobacteria</taxon>
        <taxon>Vibrionales</taxon>
        <taxon>Vibrionaceae</taxon>
        <taxon>Candidatus Photodesmus</taxon>
    </lineage>
</organism>
<comment type="similarity">
    <text evidence="1 8 9">Belongs to the universal ribosomal protein uL24 family.</text>
</comment>
<dbReference type="PATRIC" id="fig|1236703.3.peg.527"/>
<evidence type="ECO:0000313" key="12">
    <source>
        <dbReference type="Proteomes" id="UP000053688"/>
    </source>
</evidence>
<comment type="caution">
    <text evidence="11">The sequence shown here is derived from an EMBL/GenBank/DDBJ whole genome shotgun (WGS) entry which is preliminary data.</text>
</comment>
<dbReference type="eggNOG" id="COG0198">
    <property type="taxonomic scope" value="Bacteria"/>
</dbReference>
<evidence type="ECO:0000256" key="6">
    <source>
        <dbReference type="ARBA" id="ARBA00035206"/>
    </source>
</evidence>
<dbReference type="GO" id="GO:1990904">
    <property type="term" value="C:ribonucleoprotein complex"/>
    <property type="evidence" value="ECO:0007669"/>
    <property type="project" value="UniProtKB-KW"/>
</dbReference>
<dbReference type="PANTHER" id="PTHR12903">
    <property type="entry name" value="MITOCHONDRIAL RIBOSOMAL PROTEIN L24"/>
    <property type="match status" value="1"/>
</dbReference>
<keyword evidence="3 8" id="KW-0694">RNA-binding</keyword>
<dbReference type="PROSITE" id="PS01108">
    <property type="entry name" value="RIBOSOMAL_L24"/>
    <property type="match status" value="1"/>
</dbReference>
<dbReference type="EMBL" id="AMSD01000002">
    <property type="protein sequence ID" value="EPE37224.1"/>
    <property type="molecule type" value="Genomic_DNA"/>
</dbReference>
<keyword evidence="12" id="KW-1185">Reference proteome</keyword>
<dbReference type="GO" id="GO:0019843">
    <property type="term" value="F:rRNA binding"/>
    <property type="evidence" value="ECO:0007669"/>
    <property type="project" value="UniProtKB-UniRule"/>
</dbReference>
<keyword evidence="4 8" id="KW-0689">Ribosomal protein</keyword>
<evidence type="ECO:0000256" key="4">
    <source>
        <dbReference type="ARBA" id="ARBA00022980"/>
    </source>
</evidence>
<comment type="subunit">
    <text evidence="8">Part of the 50S ribosomal subunit.</text>
</comment>
<dbReference type="InterPro" id="IPR003256">
    <property type="entry name" value="Ribosomal_uL24"/>
</dbReference>
<dbReference type="InterPro" id="IPR057264">
    <property type="entry name" value="Ribosomal_uL24_C"/>
</dbReference>
<dbReference type="SUPFAM" id="SSF50104">
    <property type="entry name" value="Translation proteins SH3-like domain"/>
    <property type="match status" value="1"/>
</dbReference>
<evidence type="ECO:0000256" key="8">
    <source>
        <dbReference type="HAMAP-Rule" id="MF_01326"/>
    </source>
</evidence>
<sequence>MANKIRRNDEIIVLTGKDKGKKGKVTKVFTNGKIIVEGVNFMKKHKKPILDRGQKGGIVRQEAVIDISNVAIFNIATGKADRVGFRFENNKKVRFFKSNGEILPN</sequence>
<dbReference type="RefSeq" id="WP_016503856.1">
    <property type="nucleotide sequence ID" value="NZ_AMSD01000002.1"/>
</dbReference>
<dbReference type="InterPro" id="IPR005825">
    <property type="entry name" value="Ribosomal_uL24_CS"/>
</dbReference>
<evidence type="ECO:0000256" key="7">
    <source>
        <dbReference type="ARBA" id="ARBA00058688"/>
    </source>
</evidence>
<dbReference type="HAMAP" id="MF_01326_B">
    <property type="entry name" value="Ribosomal_uL24_B"/>
    <property type="match status" value="1"/>
</dbReference>